<dbReference type="PANTHER" id="PTHR48098:SF1">
    <property type="entry name" value="DIACYLGLYCEROL ACYLTRANSFERASE_MYCOLYLTRANSFERASE AG85A"/>
    <property type="match status" value="1"/>
</dbReference>
<keyword evidence="1" id="KW-0732">Signal</keyword>
<dbReference type="Gene3D" id="3.40.50.1820">
    <property type="entry name" value="alpha/beta hydrolase"/>
    <property type="match status" value="1"/>
</dbReference>
<dbReference type="InterPro" id="IPR050583">
    <property type="entry name" value="Mycobacterial_A85_antigen"/>
</dbReference>
<dbReference type="Pfam" id="PF00756">
    <property type="entry name" value="Esterase"/>
    <property type="match status" value="1"/>
</dbReference>
<reference evidence="3" key="1">
    <citation type="journal article" date="2019" name="Int. J. Syst. Evol. Microbiol.">
        <title>The Global Catalogue of Microorganisms (GCM) 10K type strain sequencing project: providing services to taxonomists for standard genome sequencing and annotation.</title>
        <authorList>
            <consortium name="The Broad Institute Genomics Platform"/>
            <consortium name="The Broad Institute Genome Sequencing Center for Infectious Disease"/>
            <person name="Wu L."/>
            <person name="Ma J."/>
        </authorList>
    </citation>
    <scope>NUCLEOTIDE SEQUENCE [LARGE SCALE GENOMIC DNA]</scope>
    <source>
        <strain evidence="3">JCM 16227</strain>
    </source>
</reference>
<dbReference type="PANTHER" id="PTHR48098">
    <property type="entry name" value="ENTEROCHELIN ESTERASE-RELATED"/>
    <property type="match status" value="1"/>
</dbReference>
<dbReference type="InterPro" id="IPR000801">
    <property type="entry name" value="Esterase-like"/>
</dbReference>
<dbReference type="SUPFAM" id="SSF53474">
    <property type="entry name" value="alpha/beta-Hydrolases"/>
    <property type="match status" value="1"/>
</dbReference>
<proteinExistence type="predicted"/>
<dbReference type="RefSeq" id="WP_006895252.1">
    <property type="nucleotide sequence ID" value="NZ_BAAARB010000008.1"/>
</dbReference>
<gene>
    <name evidence="2" type="ORF">GCM10009855_18470</name>
</gene>
<feature type="signal peptide" evidence="1">
    <location>
        <begin position="1"/>
        <end position="20"/>
    </location>
</feature>
<name>A0ABP5UGZ6_9ACTN</name>
<keyword evidence="2" id="KW-0378">Hydrolase</keyword>
<evidence type="ECO:0000313" key="2">
    <source>
        <dbReference type="EMBL" id="GAA2378773.1"/>
    </source>
</evidence>
<accession>A0ABP5UGZ6</accession>
<evidence type="ECO:0000256" key="1">
    <source>
        <dbReference type="SAM" id="SignalP"/>
    </source>
</evidence>
<dbReference type="InterPro" id="IPR029058">
    <property type="entry name" value="AB_hydrolase_fold"/>
</dbReference>
<sequence length="336" mass="36298">MKIRSLAGLFAGLLTLTAAATGTTVMAASASATAPSHIVSVADGATPQHKVVTVYSQSMQRDIPLDVLRPADTRKPAPVLYLLNGAGGGEDSASWALRTNYVEFFRTKHVNVVTPLKGMFSYYTDWERDDEVLGKQKWQTFLTKELPPLLDKRFKTSGKNGIAGISMAGTSVLNLAIAAPALYKITASYSGCARTSDKVGQQYIRTVVESRGKADTRNMWGPYDGPGWRKNDPYLNAEKLRGTQIYLSSNSGLPGQDESIEPGSTAAQGVSLADRVVLGGAIEAATNVCTQQMAQRLAQLKIPARVELHPQGTHSWGYWERELHSSWPMIAKAIGA</sequence>
<feature type="chain" id="PRO_5046926510" evidence="1">
    <location>
        <begin position="21"/>
        <end position="336"/>
    </location>
</feature>
<evidence type="ECO:0000313" key="3">
    <source>
        <dbReference type="Proteomes" id="UP001501170"/>
    </source>
</evidence>
<dbReference type="GO" id="GO:0016787">
    <property type="term" value="F:hydrolase activity"/>
    <property type="evidence" value="ECO:0007669"/>
    <property type="project" value="UniProtKB-KW"/>
</dbReference>
<organism evidence="2 3">
    <name type="scientific">Gordonia cholesterolivorans</name>
    <dbReference type="NCBI Taxonomy" id="559625"/>
    <lineage>
        <taxon>Bacteria</taxon>
        <taxon>Bacillati</taxon>
        <taxon>Actinomycetota</taxon>
        <taxon>Actinomycetes</taxon>
        <taxon>Mycobacteriales</taxon>
        <taxon>Gordoniaceae</taxon>
        <taxon>Gordonia</taxon>
    </lineage>
</organism>
<keyword evidence="3" id="KW-1185">Reference proteome</keyword>
<dbReference type="Proteomes" id="UP001501170">
    <property type="component" value="Unassembled WGS sequence"/>
</dbReference>
<protein>
    <submittedName>
        <fullName evidence="2">Alpha/beta hydrolase family protein</fullName>
    </submittedName>
</protein>
<dbReference type="EMBL" id="BAAARB010000008">
    <property type="protein sequence ID" value="GAA2378773.1"/>
    <property type="molecule type" value="Genomic_DNA"/>
</dbReference>
<comment type="caution">
    <text evidence="2">The sequence shown here is derived from an EMBL/GenBank/DDBJ whole genome shotgun (WGS) entry which is preliminary data.</text>
</comment>